<accession>A0A9P0AVB8</accession>
<feature type="region of interest" description="Disordered" evidence="1">
    <location>
        <begin position="469"/>
        <end position="570"/>
    </location>
</feature>
<proteinExistence type="predicted"/>
<sequence length="570" mass="64325">MANRRKINAEIIEIYQLYFDQNIICDIKWAPSTICTGCMGNLSQWRKGKIDSMPFGIPVIWTNPQVHNPDECYVCVNFKPGTNRKKTRSMKYIATKFVELPLPHSENVPVPKRPSPTAVSISTISETVEGGSNFDYVLTNVTPDCDHTEITQDRLDIIARRLKLSQRQTILLAKELKTLNLLAPDARVYGSIGQIQSTHFGASKGQLTIHAGVFYSKNNDLLQTGTFATVSNNLDHQAHAVWGHLKPILQKLLSTKEGVQTLHMFSDGPTSQYRNRTNIYLWIKTLIDHFPKITSATWTYSEPGHGKGPMDGVGGLLKKRADDYVLKGKDVQTAADFINLFEKSTVLVQEVTNDKIVAVKNSVPKKLDAIPGVMNVSKITWQKASDVSISLYQHVKFLKKVKLDTFARTIQNKKAEVPIDMGVSQELLSFKFNRASIYHDVYGFSSSDENLQTISDRLYKRDNELHAGTSYGQDLENTTTPGGLVRSERGLDRPRRRKSPEQPELPEFERWSYLTPCLEDGRPSQVAEEASKFSGGLEQREPWNWLQESHRPDEPMEEASNTNMDPEQPS</sequence>
<feature type="compositionally biased region" description="Polar residues" evidence="1">
    <location>
        <begin position="559"/>
        <end position="570"/>
    </location>
</feature>
<dbReference type="EMBL" id="OV121133">
    <property type="protein sequence ID" value="CAH0551139.1"/>
    <property type="molecule type" value="Genomic_DNA"/>
</dbReference>
<evidence type="ECO:0000313" key="3">
    <source>
        <dbReference type="Proteomes" id="UP001154078"/>
    </source>
</evidence>
<dbReference type="OrthoDB" id="6772600at2759"/>
<dbReference type="PANTHER" id="PTHR46601">
    <property type="entry name" value="ULP_PROTEASE DOMAIN-CONTAINING PROTEIN"/>
    <property type="match status" value="1"/>
</dbReference>
<dbReference type="AlphaFoldDB" id="A0A9P0AVB8"/>
<gene>
    <name evidence="2" type="ORF">MELIAE_LOCUS3818</name>
</gene>
<evidence type="ECO:0000313" key="2">
    <source>
        <dbReference type="EMBL" id="CAH0551139.1"/>
    </source>
</evidence>
<dbReference type="PANTHER" id="PTHR46601:SF1">
    <property type="entry name" value="ADF-H DOMAIN-CONTAINING PROTEIN"/>
    <property type="match status" value="1"/>
</dbReference>
<keyword evidence="3" id="KW-1185">Reference proteome</keyword>
<feature type="compositionally biased region" description="Polar residues" evidence="1">
    <location>
        <begin position="470"/>
        <end position="481"/>
    </location>
</feature>
<protein>
    <submittedName>
        <fullName evidence="2">Uncharacterized protein</fullName>
    </submittedName>
</protein>
<evidence type="ECO:0000256" key="1">
    <source>
        <dbReference type="SAM" id="MobiDB-lite"/>
    </source>
</evidence>
<organism evidence="2 3">
    <name type="scientific">Brassicogethes aeneus</name>
    <name type="common">Rape pollen beetle</name>
    <name type="synonym">Meligethes aeneus</name>
    <dbReference type="NCBI Taxonomy" id="1431903"/>
    <lineage>
        <taxon>Eukaryota</taxon>
        <taxon>Metazoa</taxon>
        <taxon>Ecdysozoa</taxon>
        <taxon>Arthropoda</taxon>
        <taxon>Hexapoda</taxon>
        <taxon>Insecta</taxon>
        <taxon>Pterygota</taxon>
        <taxon>Neoptera</taxon>
        <taxon>Endopterygota</taxon>
        <taxon>Coleoptera</taxon>
        <taxon>Polyphaga</taxon>
        <taxon>Cucujiformia</taxon>
        <taxon>Nitidulidae</taxon>
        <taxon>Meligethinae</taxon>
        <taxon>Brassicogethes</taxon>
    </lineage>
</organism>
<name>A0A9P0AVB8_BRAAE</name>
<reference evidence="2" key="1">
    <citation type="submission" date="2021-12" db="EMBL/GenBank/DDBJ databases">
        <authorList>
            <person name="King R."/>
        </authorList>
    </citation>
    <scope>NUCLEOTIDE SEQUENCE</scope>
</reference>
<dbReference type="Proteomes" id="UP001154078">
    <property type="component" value="Chromosome 2"/>
</dbReference>